<keyword evidence="4" id="KW-0378">Hydrolase</keyword>
<dbReference type="GO" id="GO:0016787">
    <property type="term" value="F:hydrolase activity"/>
    <property type="evidence" value="ECO:0007669"/>
    <property type="project" value="UniProtKB-KW"/>
</dbReference>
<dbReference type="RefSeq" id="WP_116847566.1">
    <property type="nucleotide sequence ID" value="NZ_QTJU01000003.1"/>
</dbReference>
<dbReference type="PANTHER" id="PTHR46825:SF15">
    <property type="entry name" value="BETA-LACTAMASE-RELATED DOMAIN-CONTAINING PROTEIN"/>
    <property type="match status" value="1"/>
</dbReference>
<dbReference type="Gene3D" id="3.40.710.10">
    <property type="entry name" value="DD-peptidase/beta-lactamase superfamily"/>
    <property type="match status" value="1"/>
</dbReference>
<name>A0A3E1NK53_9BACT</name>
<organism evidence="4 5">
    <name type="scientific">Deminuibacter soli</name>
    <dbReference type="NCBI Taxonomy" id="2291815"/>
    <lineage>
        <taxon>Bacteria</taxon>
        <taxon>Pseudomonadati</taxon>
        <taxon>Bacteroidota</taxon>
        <taxon>Chitinophagia</taxon>
        <taxon>Chitinophagales</taxon>
        <taxon>Chitinophagaceae</taxon>
        <taxon>Deminuibacter</taxon>
    </lineage>
</organism>
<dbReference type="Gene3D" id="2.40.128.600">
    <property type="match status" value="1"/>
</dbReference>
<dbReference type="Pfam" id="PF11954">
    <property type="entry name" value="DUF3471"/>
    <property type="match status" value="1"/>
</dbReference>
<feature type="domain" description="Peptidase S12 Pab87-related C-terminal" evidence="3">
    <location>
        <begin position="406"/>
        <end position="496"/>
    </location>
</feature>
<evidence type="ECO:0000313" key="4">
    <source>
        <dbReference type="EMBL" id="RFM28319.1"/>
    </source>
</evidence>
<dbReference type="Proteomes" id="UP000261284">
    <property type="component" value="Unassembled WGS sequence"/>
</dbReference>
<dbReference type="Pfam" id="PF00144">
    <property type="entry name" value="Beta-lactamase"/>
    <property type="match status" value="1"/>
</dbReference>
<dbReference type="InterPro" id="IPR050491">
    <property type="entry name" value="AmpC-like"/>
</dbReference>
<dbReference type="InterPro" id="IPR012338">
    <property type="entry name" value="Beta-lactam/transpept-like"/>
</dbReference>
<gene>
    <name evidence="4" type="ORF">DXN05_10680</name>
</gene>
<feature type="signal peptide" evidence="1">
    <location>
        <begin position="1"/>
        <end position="21"/>
    </location>
</feature>
<dbReference type="InterPro" id="IPR021860">
    <property type="entry name" value="Peptidase_S12_Pab87-rel_C"/>
</dbReference>
<dbReference type="OrthoDB" id="1522765at2"/>
<proteinExistence type="predicted"/>
<sequence length="507" mass="57027">MRIKLLATAAVAFLASFTVHAQTPAFVSNDIDAYIKKGMADWKIPGLAIAIVKDGQVVMMKGYGVRDIKTNAPVNENTLFMIASNSKLFTATALAQLEYNKQLSLDDKITQYFPDFRLYDSTTTQLVTIRDMLSHHLGTKTFQGDFTFWNSNLSRGEIMDKMQLLKPVAGFRNSFGYCNSCFLTAGEIIPKVTGKPWEVYVYDSLVVPLNMQNTHTLGYGMEQIPNASKPYTTAFTGEIKEIPYDHVDNLAPAGSLLSNVKDLSQWLITQLDSGRYEGRQVLPWKVLQRTRDLNTIIGSRSSRNGLMHFNGYGLGVFEADYDGKQVFWHTGGAFGFVTNTCFVPEERLGITILTNQDNQEFFELLRYQVLDAYLQQPFVNKSEQAVTGFLQKEEKTNSAIRALQARVKGNAPPLPLQSYTGTYENILYGPVVIEIAGNALQVVFKGHNTLKASLQYLDNDEWLLTYNNIAFGIFPTRFMMKNGKVNGITIKANDFVEYDPYIFTKKN</sequence>
<dbReference type="EMBL" id="QTJU01000003">
    <property type="protein sequence ID" value="RFM28319.1"/>
    <property type="molecule type" value="Genomic_DNA"/>
</dbReference>
<dbReference type="PANTHER" id="PTHR46825">
    <property type="entry name" value="D-ALANYL-D-ALANINE-CARBOXYPEPTIDASE/ENDOPEPTIDASE AMPH"/>
    <property type="match status" value="1"/>
</dbReference>
<keyword evidence="1" id="KW-0732">Signal</keyword>
<keyword evidence="5" id="KW-1185">Reference proteome</keyword>
<reference evidence="4 5" key="1">
    <citation type="submission" date="2018-08" db="EMBL/GenBank/DDBJ databases">
        <title>Chitinophagaceae sp. K23C18032701, a novel bacterium isolated from forest soil.</title>
        <authorList>
            <person name="Wang C."/>
        </authorList>
    </citation>
    <scope>NUCLEOTIDE SEQUENCE [LARGE SCALE GENOMIC DNA]</scope>
    <source>
        <strain evidence="4 5">K23C18032701</strain>
    </source>
</reference>
<protein>
    <submittedName>
        <fullName evidence="4">Serine hydrolase</fullName>
    </submittedName>
</protein>
<feature type="domain" description="Beta-lactamase-related" evidence="2">
    <location>
        <begin position="31"/>
        <end position="372"/>
    </location>
</feature>
<evidence type="ECO:0000259" key="2">
    <source>
        <dbReference type="Pfam" id="PF00144"/>
    </source>
</evidence>
<feature type="chain" id="PRO_5017718758" evidence="1">
    <location>
        <begin position="22"/>
        <end position="507"/>
    </location>
</feature>
<dbReference type="SUPFAM" id="SSF56601">
    <property type="entry name" value="beta-lactamase/transpeptidase-like"/>
    <property type="match status" value="1"/>
</dbReference>
<evidence type="ECO:0000259" key="3">
    <source>
        <dbReference type="Pfam" id="PF11954"/>
    </source>
</evidence>
<comment type="caution">
    <text evidence="4">The sequence shown here is derived from an EMBL/GenBank/DDBJ whole genome shotgun (WGS) entry which is preliminary data.</text>
</comment>
<dbReference type="InterPro" id="IPR001466">
    <property type="entry name" value="Beta-lactam-related"/>
</dbReference>
<accession>A0A3E1NK53</accession>
<dbReference type="AlphaFoldDB" id="A0A3E1NK53"/>
<evidence type="ECO:0000256" key="1">
    <source>
        <dbReference type="SAM" id="SignalP"/>
    </source>
</evidence>
<evidence type="ECO:0000313" key="5">
    <source>
        <dbReference type="Proteomes" id="UP000261284"/>
    </source>
</evidence>